<keyword evidence="7" id="KW-0808">Transferase</keyword>
<keyword evidence="5 6" id="KW-0472">Membrane</keyword>
<feature type="transmembrane region" description="Helical" evidence="6">
    <location>
        <begin position="233"/>
        <end position="255"/>
    </location>
</feature>
<evidence type="ECO:0000256" key="5">
    <source>
        <dbReference type="ARBA" id="ARBA00023136"/>
    </source>
</evidence>
<dbReference type="eggNOG" id="COG0382">
    <property type="taxonomic scope" value="Bacteria"/>
</dbReference>
<sequence>MLKTTANPMRFIRDHRFKLFVALSRTPHGLLDMTTPCFAACLWLGGLPPLPVLLLGIVTVFAGYTAVYALNDVVDYRVDQEKLRQADCRVRTGTEDIDAALVRHPMAQGLLRFREGLFWSAAWAAVALVGAYLLNPVCAWIFIGGCLLEATYCLLLKVSPMRIFINGIVKTLGAVAAVFAVDPHPSGLFLATLFFMLFFWEVGGQNIPNDSSDMDEDIQLNAKTVPVRFGLDFSSFAAVVTLGAAVLLTLVLFSLSRARFSAIDYLVVLSLGIWLLIMPAAEFRRNPTQVSAMRLFNRASWYPPALFSITALRILFLA</sequence>
<feature type="transmembrane region" description="Helical" evidence="6">
    <location>
        <begin position="262"/>
        <end position="281"/>
    </location>
</feature>
<name>S7VEV8_DESML</name>
<dbReference type="RefSeq" id="WP_020875780.1">
    <property type="nucleotide sequence ID" value="NZ_ATHJ01000060.1"/>
</dbReference>
<dbReference type="GO" id="GO:0016765">
    <property type="term" value="F:transferase activity, transferring alkyl or aryl (other than methyl) groups"/>
    <property type="evidence" value="ECO:0007669"/>
    <property type="project" value="InterPro"/>
</dbReference>
<dbReference type="InterPro" id="IPR044878">
    <property type="entry name" value="UbiA_sf"/>
</dbReference>
<gene>
    <name evidence="7" type="ORF">dsmv_1433</name>
</gene>
<evidence type="ECO:0000256" key="2">
    <source>
        <dbReference type="ARBA" id="ARBA00022475"/>
    </source>
</evidence>
<evidence type="ECO:0000313" key="7">
    <source>
        <dbReference type="EMBL" id="EPR43003.1"/>
    </source>
</evidence>
<keyword evidence="8" id="KW-1185">Reference proteome</keyword>
<dbReference type="AlphaFoldDB" id="S7VEV8"/>
<feature type="transmembrane region" description="Helical" evidence="6">
    <location>
        <begin position="49"/>
        <end position="70"/>
    </location>
</feature>
<reference evidence="7 8" key="1">
    <citation type="journal article" date="2013" name="Genome Announc.">
        <title>Draft genome sequences for three mercury-methylating, sulfate-reducing bacteria.</title>
        <authorList>
            <person name="Brown S.D."/>
            <person name="Hurt R.A.Jr."/>
            <person name="Gilmour C.C."/>
            <person name="Elias D.A."/>
        </authorList>
    </citation>
    <scope>NUCLEOTIDE SEQUENCE [LARGE SCALE GENOMIC DNA]</scope>
    <source>
        <strain evidence="7 8">DSM 2059</strain>
    </source>
</reference>
<proteinExistence type="predicted"/>
<protein>
    <submittedName>
        <fullName evidence="7">UbiA prenyltransferase</fullName>
    </submittedName>
</protein>
<comment type="subcellular location">
    <subcellularLocation>
        <location evidence="1">Membrane</location>
        <topology evidence="1">Multi-pass membrane protein</topology>
    </subcellularLocation>
</comment>
<feature type="transmembrane region" description="Helical" evidence="6">
    <location>
        <begin position="301"/>
        <end position="317"/>
    </location>
</feature>
<organism evidence="7 8">
    <name type="scientific">Desulfococcus multivorans DSM 2059</name>
    <dbReference type="NCBI Taxonomy" id="1121405"/>
    <lineage>
        <taxon>Bacteria</taxon>
        <taxon>Pseudomonadati</taxon>
        <taxon>Thermodesulfobacteriota</taxon>
        <taxon>Desulfobacteria</taxon>
        <taxon>Desulfobacterales</taxon>
        <taxon>Desulfococcaceae</taxon>
        <taxon>Desulfococcus</taxon>
    </lineage>
</organism>
<evidence type="ECO:0000313" key="8">
    <source>
        <dbReference type="Proteomes" id="UP000014977"/>
    </source>
</evidence>
<dbReference type="Proteomes" id="UP000014977">
    <property type="component" value="Unassembled WGS sequence"/>
</dbReference>
<dbReference type="GO" id="GO:0016020">
    <property type="term" value="C:membrane"/>
    <property type="evidence" value="ECO:0007669"/>
    <property type="project" value="UniProtKB-SubCell"/>
</dbReference>
<keyword evidence="3 6" id="KW-0812">Transmembrane</keyword>
<keyword evidence="2" id="KW-1003">Cell membrane</keyword>
<keyword evidence="4 6" id="KW-1133">Transmembrane helix</keyword>
<dbReference type="STRING" id="897.B2D07_12665"/>
<accession>S7VEV8</accession>
<dbReference type="EMBL" id="ATHJ01000060">
    <property type="protein sequence ID" value="EPR43003.1"/>
    <property type="molecule type" value="Genomic_DNA"/>
</dbReference>
<evidence type="ECO:0000256" key="6">
    <source>
        <dbReference type="SAM" id="Phobius"/>
    </source>
</evidence>
<dbReference type="Pfam" id="PF01040">
    <property type="entry name" value="UbiA"/>
    <property type="match status" value="1"/>
</dbReference>
<dbReference type="CDD" id="cd13956">
    <property type="entry name" value="PT_UbiA"/>
    <property type="match status" value="1"/>
</dbReference>
<feature type="transmembrane region" description="Helical" evidence="6">
    <location>
        <begin position="171"/>
        <end position="200"/>
    </location>
</feature>
<dbReference type="InterPro" id="IPR000537">
    <property type="entry name" value="UbiA_prenyltransferase"/>
</dbReference>
<evidence type="ECO:0000256" key="1">
    <source>
        <dbReference type="ARBA" id="ARBA00004141"/>
    </source>
</evidence>
<feature type="transmembrane region" description="Helical" evidence="6">
    <location>
        <begin position="116"/>
        <end position="134"/>
    </location>
</feature>
<evidence type="ECO:0000256" key="4">
    <source>
        <dbReference type="ARBA" id="ARBA00022989"/>
    </source>
</evidence>
<evidence type="ECO:0000256" key="3">
    <source>
        <dbReference type="ARBA" id="ARBA00022692"/>
    </source>
</evidence>
<dbReference type="Gene3D" id="1.20.120.1780">
    <property type="entry name" value="UbiA prenyltransferase"/>
    <property type="match status" value="1"/>
</dbReference>
<comment type="caution">
    <text evidence="7">The sequence shown here is derived from an EMBL/GenBank/DDBJ whole genome shotgun (WGS) entry which is preliminary data.</text>
</comment>
<dbReference type="Gene3D" id="1.10.357.140">
    <property type="entry name" value="UbiA prenyltransferase"/>
    <property type="match status" value="1"/>
</dbReference>